<dbReference type="InterPro" id="IPR006224">
    <property type="entry name" value="PsdUridine_synth_RluA-like_CS"/>
</dbReference>
<evidence type="ECO:0000259" key="9">
    <source>
        <dbReference type="Pfam" id="PF00849"/>
    </source>
</evidence>
<protein>
    <recommendedName>
        <fullName evidence="8">Pseudouridine synthase</fullName>
        <ecNumber evidence="8">5.4.99.-</ecNumber>
    </recommendedName>
</protein>
<keyword evidence="12" id="KW-1185">Reference proteome</keyword>
<dbReference type="SUPFAM" id="SSF55174">
    <property type="entry name" value="Alpha-L RNA-binding motif"/>
    <property type="match status" value="1"/>
</dbReference>
<dbReference type="PROSITE" id="PS50889">
    <property type="entry name" value="S4"/>
    <property type="match status" value="1"/>
</dbReference>
<evidence type="ECO:0000256" key="7">
    <source>
        <dbReference type="PROSITE-ProRule" id="PRU00182"/>
    </source>
</evidence>
<reference evidence="11 12" key="1">
    <citation type="journal article" date="2020" name="Microorganisms">
        <title>Osmotic Adaptation and Compatible Solute Biosynthesis of Phototrophic Bacteria as Revealed from Genome Analyses.</title>
        <authorList>
            <person name="Imhoff J.F."/>
            <person name="Rahn T."/>
            <person name="Kunzel S."/>
            <person name="Keller A."/>
            <person name="Neulinger S.C."/>
        </authorList>
    </citation>
    <scope>NUCLEOTIDE SEQUENCE [LARGE SCALE GENOMIC DNA]</scope>
    <source>
        <strain evidence="11 12">DSM 6210</strain>
    </source>
</reference>
<dbReference type="Gene3D" id="3.10.290.10">
    <property type="entry name" value="RNA-binding S4 domain"/>
    <property type="match status" value="1"/>
</dbReference>
<name>A0ABS1CPD9_9GAMM</name>
<evidence type="ECO:0000256" key="4">
    <source>
        <dbReference type="ARBA" id="ARBA00022552"/>
    </source>
</evidence>
<dbReference type="Pfam" id="PF01479">
    <property type="entry name" value="S4"/>
    <property type="match status" value="1"/>
</dbReference>
<dbReference type="NCBIfam" id="TIGR00005">
    <property type="entry name" value="rluA_subfam"/>
    <property type="match status" value="1"/>
</dbReference>
<dbReference type="EC" id="5.4.99.-" evidence="8"/>
<dbReference type="InterPro" id="IPR002942">
    <property type="entry name" value="S4_RNA-bd"/>
</dbReference>
<dbReference type="EMBL" id="NRRV01000113">
    <property type="protein sequence ID" value="MBK1633745.1"/>
    <property type="molecule type" value="Genomic_DNA"/>
</dbReference>
<evidence type="ECO:0000256" key="2">
    <source>
        <dbReference type="ARBA" id="ARBA00002876"/>
    </source>
</evidence>
<evidence type="ECO:0000256" key="3">
    <source>
        <dbReference type="ARBA" id="ARBA00010876"/>
    </source>
</evidence>
<dbReference type="Proteomes" id="UP000748752">
    <property type="component" value="Unassembled WGS sequence"/>
</dbReference>
<organism evidence="11 12">
    <name type="scientific">Thiohalocapsa halophila</name>
    <dbReference type="NCBI Taxonomy" id="69359"/>
    <lineage>
        <taxon>Bacteria</taxon>
        <taxon>Pseudomonadati</taxon>
        <taxon>Pseudomonadota</taxon>
        <taxon>Gammaproteobacteria</taxon>
        <taxon>Chromatiales</taxon>
        <taxon>Chromatiaceae</taxon>
        <taxon>Thiohalocapsa</taxon>
    </lineage>
</organism>
<comment type="catalytic activity">
    <reaction evidence="8">
        <text>a uridine in RNA = a pseudouridine in RNA</text>
        <dbReference type="Rhea" id="RHEA:48348"/>
        <dbReference type="Rhea" id="RHEA-COMP:12068"/>
        <dbReference type="Rhea" id="RHEA-COMP:12069"/>
        <dbReference type="ChEBI" id="CHEBI:65314"/>
        <dbReference type="ChEBI" id="CHEBI:65315"/>
    </reaction>
</comment>
<evidence type="ECO:0000256" key="6">
    <source>
        <dbReference type="ARBA" id="ARBA00023235"/>
    </source>
</evidence>
<dbReference type="PROSITE" id="PS01129">
    <property type="entry name" value="PSI_RLU"/>
    <property type="match status" value="1"/>
</dbReference>
<feature type="domain" description="Pseudouridine synthase RsuA/RluA-like" evidence="9">
    <location>
        <begin position="75"/>
        <end position="223"/>
    </location>
</feature>
<dbReference type="PANTHER" id="PTHR21600">
    <property type="entry name" value="MITOCHONDRIAL RNA PSEUDOURIDINE SYNTHASE"/>
    <property type="match status" value="1"/>
</dbReference>
<evidence type="ECO:0000256" key="1">
    <source>
        <dbReference type="ARBA" id="ARBA00000381"/>
    </source>
</evidence>
<feature type="domain" description="RNA-binding S4" evidence="10">
    <location>
        <begin position="4"/>
        <end position="40"/>
    </location>
</feature>
<evidence type="ECO:0000313" key="12">
    <source>
        <dbReference type="Proteomes" id="UP000748752"/>
    </source>
</evidence>
<dbReference type="InterPro" id="IPR006145">
    <property type="entry name" value="PsdUridine_synth_RsuA/RluA"/>
</dbReference>
<dbReference type="Pfam" id="PF00849">
    <property type="entry name" value="PseudoU_synth_2"/>
    <property type="match status" value="1"/>
</dbReference>
<comment type="similarity">
    <text evidence="3 8">Belongs to the pseudouridine synthase RluA family.</text>
</comment>
<proteinExistence type="inferred from homology"/>
<dbReference type="InterPro" id="IPR006225">
    <property type="entry name" value="PsdUridine_synth_RluC/D"/>
</dbReference>
<dbReference type="InterPro" id="IPR050188">
    <property type="entry name" value="RluA_PseudoU_synthase"/>
</dbReference>
<comment type="function">
    <text evidence="2">Responsible for synthesis of pseudouridine from uracil at positions 955, 2504 and 2580 in 23S ribosomal RNA.</text>
</comment>
<keyword evidence="6 8" id="KW-0413">Isomerase</keyword>
<dbReference type="SUPFAM" id="SSF55120">
    <property type="entry name" value="Pseudouridine synthase"/>
    <property type="match status" value="1"/>
</dbReference>
<dbReference type="InterPro" id="IPR020103">
    <property type="entry name" value="PsdUridine_synth_cat_dom_sf"/>
</dbReference>
<comment type="catalytic activity">
    <reaction evidence="1">
        <text>uridine(955/2504/2580) in 23S rRNA = pseudouridine(955/2504/2580) in 23S rRNA</text>
        <dbReference type="Rhea" id="RHEA:42528"/>
        <dbReference type="Rhea" id="RHEA-COMP:10099"/>
        <dbReference type="Rhea" id="RHEA-COMP:10100"/>
        <dbReference type="ChEBI" id="CHEBI:65314"/>
        <dbReference type="ChEBI" id="CHEBI:65315"/>
        <dbReference type="EC" id="5.4.99.24"/>
    </reaction>
</comment>
<dbReference type="InterPro" id="IPR036986">
    <property type="entry name" value="S4_RNA-bd_sf"/>
</dbReference>
<dbReference type="CDD" id="cd02869">
    <property type="entry name" value="PseudoU_synth_RluA_like"/>
    <property type="match status" value="1"/>
</dbReference>
<evidence type="ECO:0000256" key="5">
    <source>
        <dbReference type="ARBA" id="ARBA00022884"/>
    </source>
</evidence>
<dbReference type="PANTHER" id="PTHR21600:SF92">
    <property type="entry name" value="RIBOSOMAL LARGE SUBUNIT PSEUDOURIDINE SYNTHASE C"/>
    <property type="match status" value="1"/>
</dbReference>
<keyword evidence="4" id="KW-0698">rRNA processing</keyword>
<dbReference type="Gene3D" id="3.30.2350.10">
    <property type="entry name" value="Pseudouridine synthase"/>
    <property type="match status" value="1"/>
</dbReference>
<evidence type="ECO:0000313" key="11">
    <source>
        <dbReference type="EMBL" id="MBK1633745.1"/>
    </source>
</evidence>
<gene>
    <name evidence="11" type="ORF">CKO31_23985</name>
</gene>
<keyword evidence="5 7" id="KW-0694">RNA-binding</keyword>
<comment type="caution">
    <text evidence="11">The sequence shown here is derived from an EMBL/GenBank/DDBJ whole genome shotgun (WGS) entry which is preliminary data.</text>
</comment>
<sequence length="293" mass="31726">MTQLKGVPRSLVYRLLRRGEVRVNKGRVKPHQRLQAGDDVRLPPMRTAAKTEPAAPPAGLRSELAGRILFEDERVLVLDKPAGVAVHGGSGVAYGVIEALRAARPGQDLELVHRLDRETSGCLLIAKRRSALRHLHAQLRDGAVGKRYQALLLGPLAGAVQRVDLPLAKSQLQGGERMVQVDSVAGKPALTVFRRVAAYGGMTLVDIDLHTGRTHQIRVHAAAIGAPVAGDDKYGRPEHRALARELGLKRLFLHAAELRFRPREEAPAVAVRAPLPAALAAVVQRAEEQARAL</sequence>
<accession>A0ABS1CPD9</accession>
<evidence type="ECO:0000259" key="10">
    <source>
        <dbReference type="Pfam" id="PF01479"/>
    </source>
</evidence>
<evidence type="ECO:0000256" key="8">
    <source>
        <dbReference type="RuleBase" id="RU362028"/>
    </source>
</evidence>